<name>F4CZ36_PSEUX</name>
<protein>
    <recommendedName>
        <fullName evidence="1">ChsH2 C-terminal OB-fold domain-containing protein</fullName>
    </recommendedName>
</protein>
<proteinExistence type="predicted"/>
<dbReference type="SUPFAM" id="SSF50249">
    <property type="entry name" value="Nucleic acid-binding proteins"/>
    <property type="match status" value="1"/>
</dbReference>
<dbReference type="AlphaFoldDB" id="F4CZ36"/>
<dbReference type="HOGENOM" id="CLU_1842276_0_0_11"/>
<organism evidence="2 3">
    <name type="scientific">Pseudonocardia dioxanivorans (strain ATCC 55486 / DSM 44775 / JCM 13855 / CB1190)</name>
    <dbReference type="NCBI Taxonomy" id="675635"/>
    <lineage>
        <taxon>Bacteria</taxon>
        <taxon>Bacillati</taxon>
        <taxon>Actinomycetota</taxon>
        <taxon>Actinomycetes</taxon>
        <taxon>Pseudonocardiales</taxon>
        <taxon>Pseudonocardiaceae</taxon>
        <taxon>Pseudonocardia</taxon>
    </lineage>
</organism>
<evidence type="ECO:0000313" key="2">
    <source>
        <dbReference type="EMBL" id="AEA24740.1"/>
    </source>
</evidence>
<dbReference type="PANTHER" id="PTHR34075">
    <property type="entry name" value="BLR3430 PROTEIN"/>
    <property type="match status" value="1"/>
</dbReference>
<accession>F4CZ36</accession>
<dbReference type="Pfam" id="PF01796">
    <property type="entry name" value="OB_ChsH2_C"/>
    <property type="match status" value="1"/>
</dbReference>
<keyword evidence="3" id="KW-1185">Reference proteome</keyword>
<dbReference type="KEGG" id="pdx:Psed_2537"/>
<dbReference type="InterPro" id="IPR052513">
    <property type="entry name" value="Thioester_dehydratase-like"/>
</dbReference>
<evidence type="ECO:0000259" key="1">
    <source>
        <dbReference type="Pfam" id="PF01796"/>
    </source>
</evidence>
<gene>
    <name evidence="2" type="ordered locus">Psed_2537</name>
</gene>
<dbReference type="OrthoDB" id="3632656at2"/>
<dbReference type="PANTHER" id="PTHR34075:SF5">
    <property type="entry name" value="BLR3430 PROTEIN"/>
    <property type="match status" value="1"/>
</dbReference>
<reference evidence="2 3" key="1">
    <citation type="journal article" date="2011" name="J. Bacteriol.">
        <title>Genome sequence of the 1,4-dioxane-degrading Pseudonocardia dioxanivorans strain CB1190.</title>
        <authorList>
            <person name="Sales C.M."/>
            <person name="Mahendra S."/>
            <person name="Grostern A."/>
            <person name="Parales R.E."/>
            <person name="Goodwin L.A."/>
            <person name="Woyke T."/>
            <person name="Nolan M."/>
            <person name="Lapidus A."/>
            <person name="Chertkov O."/>
            <person name="Ovchinnikova G."/>
            <person name="Sczyrba A."/>
            <person name="Alvarez-Cohen L."/>
        </authorList>
    </citation>
    <scope>NUCLEOTIDE SEQUENCE [LARGE SCALE GENOMIC DNA]</scope>
    <source>
        <strain evidence="3">ATCC 55486 / DSM 44775 / JCM 13855 / CB1190</strain>
    </source>
</reference>
<dbReference type="EMBL" id="CP002593">
    <property type="protein sequence ID" value="AEA24740.1"/>
    <property type="molecule type" value="Genomic_DNA"/>
</dbReference>
<evidence type="ECO:0000313" key="3">
    <source>
        <dbReference type="Proteomes" id="UP000007809"/>
    </source>
</evidence>
<dbReference type="InterPro" id="IPR012340">
    <property type="entry name" value="NA-bd_OB-fold"/>
</dbReference>
<dbReference type="Proteomes" id="UP000007809">
    <property type="component" value="Chromosome"/>
</dbReference>
<dbReference type="InterPro" id="IPR002878">
    <property type="entry name" value="ChsH2_C"/>
</dbReference>
<dbReference type="STRING" id="675635.Psed_2537"/>
<sequence length="138" mass="14329">MPLAIDSRPAVWFHVDVTVVDPRPRIVVAPDGAPHVAGVRCQACAEPVAYPWPACPECGGPVVAAEFGPEGVVWSATVVRIPVAGRTPPYALAYVDLDDGPRVLAHVVVDGDGDTAPAVGTRVRLRAGAPDPQVEVIG</sequence>
<dbReference type="eggNOG" id="COG1545">
    <property type="taxonomic scope" value="Bacteria"/>
</dbReference>
<feature type="domain" description="ChsH2 C-terminal OB-fold" evidence="1">
    <location>
        <begin position="66"/>
        <end position="126"/>
    </location>
</feature>